<reference evidence="6" key="1">
    <citation type="submission" date="2016-10" db="EMBL/GenBank/DDBJ databases">
        <authorList>
            <person name="Varghese N."/>
            <person name="Submissions S."/>
        </authorList>
    </citation>
    <scope>NUCLEOTIDE SEQUENCE [LARGE SCALE GENOMIC DNA]</scope>
    <source>
        <strain evidence="6">CGMCC 1.6963</strain>
    </source>
</reference>
<dbReference type="PANTHER" id="PTHR32319:SF0">
    <property type="entry name" value="BACTERIAL HEMOLYSIN-LIKE PROTEIN"/>
    <property type="match status" value="1"/>
</dbReference>
<dbReference type="CDD" id="cd00165">
    <property type="entry name" value="S4"/>
    <property type="match status" value="1"/>
</dbReference>
<dbReference type="Pfam" id="PF01479">
    <property type="entry name" value="S4"/>
    <property type="match status" value="1"/>
</dbReference>
<feature type="domain" description="RNA-binding S4" evidence="4">
    <location>
        <begin position="5"/>
        <end position="70"/>
    </location>
</feature>
<dbReference type="SUPFAM" id="SSF53335">
    <property type="entry name" value="S-adenosyl-L-methionine-dependent methyltransferases"/>
    <property type="match status" value="1"/>
</dbReference>
<dbReference type="Pfam" id="PF01728">
    <property type="entry name" value="FtsJ"/>
    <property type="match status" value="1"/>
</dbReference>
<dbReference type="RefSeq" id="WP_091760907.1">
    <property type="nucleotide sequence ID" value="NZ_FOHB01000006.1"/>
</dbReference>
<evidence type="ECO:0000256" key="1">
    <source>
        <dbReference type="ARBA" id="ARBA00022884"/>
    </source>
</evidence>
<dbReference type="PIRSF" id="PIRSF005578">
    <property type="entry name" value="TlyA"/>
    <property type="match status" value="1"/>
</dbReference>
<proteinExistence type="inferred from homology"/>
<dbReference type="Gene3D" id="3.10.290.10">
    <property type="entry name" value="RNA-binding S4 domain"/>
    <property type="match status" value="1"/>
</dbReference>
<protein>
    <submittedName>
        <fullName evidence="5">23S rRNA (Cytidine1920-2'-O)/16S rRNA (Cytidine1409-2'-O)-methyltransferase</fullName>
    </submittedName>
</protein>
<evidence type="ECO:0000256" key="3">
    <source>
        <dbReference type="PROSITE-ProRule" id="PRU00182"/>
    </source>
</evidence>
<dbReference type="GO" id="GO:0008168">
    <property type="term" value="F:methyltransferase activity"/>
    <property type="evidence" value="ECO:0007669"/>
    <property type="project" value="UniProtKB-KW"/>
</dbReference>
<dbReference type="AlphaFoldDB" id="A0A1H9X444"/>
<dbReference type="InterPro" id="IPR002942">
    <property type="entry name" value="S4_RNA-bd"/>
</dbReference>
<dbReference type="InterPro" id="IPR036986">
    <property type="entry name" value="S4_RNA-bd_sf"/>
</dbReference>
<gene>
    <name evidence="5" type="ORF">SAMN05216199_3434</name>
</gene>
<evidence type="ECO:0000313" key="5">
    <source>
        <dbReference type="EMBL" id="SES40966.1"/>
    </source>
</evidence>
<dbReference type="EMBL" id="FOHB01000006">
    <property type="protein sequence ID" value="SES40966.1"/>
    <property type="molecule type" value="Genomic_DNA"/>
</dbReference>
<dbReference type="GO" id="GO:0032259">
    <property type="term" value="P:methylation"/>
    <property type="evidence" value="ECO:0007669"/>
    <property type="project" value="UniProtKB-KW"/>
</dbReference>
<dbReference type="InterPro" id="IPR002877">
    <property type="entry name" value="RNA_MeTrfase_FtsJ_dom"/>
</dbReference>
<evidence type="ECO:0000259" key="4">
    <source>
        <dbReference type="SMART" id="SM00363"/>
    </source>
</evidence>
<keyword evidence="5" id="KW-0808">Transferase</keyword>
<keyword evidence="1 3" id="KW-0694">RNA-binding</keyword>
<dbReference type="GO" id="GO:0003723">
    <property type="term" value="F:RNA binding"/>
    <property type="evidence" value="ECO:0007669"/>
    <property type="project" value="UniProtKB-KW"/>
</dbReference>
<keyword evidence="5" id="KW-0489">Methyltransferase</keyword>
<evidence type="ECO:0000313" key="6">
    <source>
        <dbReference type="Proteomes" id="UP000199019"/>
    </source>
</evidence>
<evidence type="ECO:0000256" key="2">
    <source>
        <dbReference type="ARBA" id="ARBA00029460"/>
    </source>
</evidence>
<name>A0A1H9X444_9MICO</name>
<organism evidence="5 6">
    <name type="scientific">Pedococcus cremeus</name>
    <dbReference type="NCBI Taxonomy" id="587636"/>
    <lineage>
        <taxon>Bacteria</taxon>
        <taxon>Bacillati</taxon>
        <taxon>Actinomycetota</taxon>
        <taxon>Actinomycetes</taxon>
        <taxon>Micrococcales</taxon>
        <taxon>Intrasporangiaceae</taxon>
        <taxon>Pedococcus</taxon>
    </lineage>
</organism>
<dbReference type="PROSITE" id="PS50889">
    <property type="entry name" value="S4"/>
    <property type="match status" value="1"/>
</dbReference>
<dbReference type="CDD" id="cd02440">
    <property type="entry name" value="AdoMet_MTases"/>
    <property type="match status" value="1"/>
</dbReference>
<dbReference type="PANTHER" id="PTHR32319">
    <property type="entry name" value="BACTERIAL HEMOLYSIN-LIKE PROTEIN"/>
    <property type="match status" value="1"/>
</dbReference>
<dbReference type="SUPFAM" id="SSF55174">
    <property type="entry name" value="Alpha-L RNA-binding motif"/>
    <property type="match status" value="1"/>
</dbReference>
<dbReference type="SMART" id="SM00363">
    <property type="entry name" value="S4"/>
    <property type="match status" value="1"/>
</dbReference>
<dbReference type="OrthoDB" id="9784736at2"/>
<dbReference type="Proteomes" id="UP000199019">
    <property type="component" value="Unassembled WGS sequence"/>
</dbReference>
<dbReference type="InterPro" id="IPR029063">
    <property type="entry name" value="SAM-dependent_MTases_sf"/>
</dbReference>
<sequence>MSDSSRLDAELVRRGLARSRGHARELVDAGLVDVRGRRASKPSAPVTATDEVAVRDAGPTWVSRAAYKLVGALEVFAPLGLTVQGRRCLDVGASTGGFTQVLLHHGAAHVVALDVGRDQLAAVVAADPRVTERSQTTVRGLLPEAIGGPVDLLVADLSFISLTLVLETFRALVRDDGDAVVLVKPQFEVGRARLGKGGIVRDQGDRAWAITEVAHSAVAAGLHPRALAPSPIQGGEGNAEYLLWLTPRAGESMEWEALVSTADRVTLKGV</sequence>
<comment type="similarity">
    <text evidence="2">Belongs to the TlyA family.</text>
</comment>
<dbReference type="Gene3D" id="3.40.50.150">
    <property type="entry name" value="Vaccinia Virus protein VP39"/>
    <property type="match status" value="1"/>
</dbReference>
<dbReference type="InterPro" id="IPR004538">
    <property type="entry name" value="Hemolysin_A/TlyA"/>
</dbReference>
<accession>A0A1H9X444</accession>
<keyword evidence="6" id="KW-1185">Reference proteome</keyword>
<dbReference type="InterPro" id="IPR047048">
    <property type="entry name" value="TlyA"/>
</dbReference>
<dbReference type="STRING" id="587636.SAMN05216199_3434"/>